<accession>A0A553I9D9</accession>
<evidence type="ECO:0000313" key="2">
    <source>
        <dbReference type="EMBL" id="TRX96792.1"/>
    </source>
</evidence>
<feature type="region of interest" description="Disordered" evidence="1">
    <location>
        <begin position="83"/>
        <end position="144"/>
    </location>
</feature>
<feature type="compositionally biased region" description="Basic and acidic residues" evidence="1">
    <location>
        <begin position="452"/>
        <end position="461"/>
    </location>
</feature>
<feature type="region of interest" description="Disordered" evidence="1">
    <location>
        <begin position="1"/>
        <end position="30"/>
    </location>
</feature>
<feature type="compositionally biased region" description="Acidic residues" evidence="1">
    <location>
        <begin position="559"/>
        <end position="580"/>
    </location>
</feature>
<organism evidence="2 3">
    <name type="scientific">Xylaria flabelliformis</name>
    <dbReference type="NCBI Taxonomy" id="2512241"/>
    <lineage>
        <taxon>Eukaryota</taxon>
        <taxon>Fungi</taxon>
        <taxon>Dikarya</taxon>
        <taxon>Ascomycota</taxon>
        <taxon>Pezizomycotina</taxon>
        <taxon>Sordariomycetes</taxon>
        <taxon>Xylariomycetidae</taxon>
        <taxon>Xylariales</taxon>
        <taxon>Xylariaceae</taxon>
        <taxon>Xylaria</taxon>
    </lineage>
</organism>
<feature type="compositionally biased region" description="Polar residues" evidence="1">
    <location>
        <begin position="213"/>
        <end position="227"/>
    </location>
</feature>
<dbReference type="EMBL" id="VFLP01000008">
    <property type="protein sequence ID" value="TRX96792.1"/>
    <property type="molecule type" value="Genomic_DNA"/>
</dbReference>
<comment type="caution">
    <text evidence="2">The sequence shown here is derived from an EMBL/GenBank/DDBJ whole genome shotgun (WGS) entry which is preliminary data.</text>
</comment>
<feature type="region of interest" description="Disordered" evidence="1">
    <location>
        <begin position="512"/>
        <end position="580"/>
    </location>
</feature>
<dbReference type="Proteomes" id="UP000319160">
    <property type="component" value="Unassembled WGS sequence"/>
</dbReference>
<feature type="compositionally biased region" description="Low complexity" evidence="1">
    <location>
        <begin position="317"/>
        <end position="333"/>
    </location>
</feature>
<feature type="compositionally biased region" description="Basic and acidic residues" evidence="1">
    <location>
        <begin position="287"/>
        <end position="297"/>
    </location>
</feature>
<name>A0A553I9D9_9PEZI</name>
<gene>
    <name evidence="2" type="ORF">FHL15_002098</name>
</gene>
<feature type="compositionally biased region" description="Polar residues" evidence="1">
    <location>
        <begin position="334"/>
        <end position="344"/>
    </location>
</feature>
<dbReference type="OrthoDB" id="3648773at2759"/>
<protein>
    <submittedName>
        <fullName evidence="2">Uncharacterized protein</fullName>
    </submittedName>
</protein>
<dbReference type="AlphaFoldDB" id="A0A553I9D9"/>
<feature type="compositionally biased region" description="Basic and acidic residues" evidence="1">
    <location>
        <begin position="110"/>
        <end position="122"/>
    </location>
</feature>
<feature type="region of interest" description="Disordered" evidence="1">
    <location>
        <begin position="176"/>
        <end position="356"/>
    </location>
</feature>
<proteinExistence type="predicted"/>
<evidence type="ECO:0000313" key="3">
    <source>
        <dbReference type="Proteomes" id="UP000319160"/>
    </source>
</evidence>
<dbReference type="STRING" id="2512241.A0A553I9D9"/>
<feature type="compositionally biased region" description="Pro residues" evidence="1">
    <location>
        <begin position="396"/>
        <end position="406"/>
    </location>
</feature>
<feature type="region of interest" description="Disordered" evidence="1">
    <location>
        <begin position="388"/>
        <end position="476"/>
    </location>
</feature>
<keyword evidence="3" id="KW-1185">Reference proteome</keyword>
<feature type="compositionally biased region" description="Polar residues" evidence="1">
    <location>
        <begin position="177"/>
        <end position="200"/>
    </location>
</feature>
<evidence type="ECO:0000256" key="1">
    <source>
        <dbReference type="SAM" id="MobiDB-lite"/>
    </source>
</evidence>
<sequence>MDGLSSARTSASIISDPNHGSGTPLTSTPRQSIRELFSAKPTIVIDPPRPAREGCEWVWYPAGYWAEREIVELPPKESIKVFKWRKRSRKSGSESSKHSPQTSPSAHSVPESRKERSTDHLAGRQSQTRSPTSSESGGLYYPLNRMPDAPLPSPYLTEEAHVQSLQWPSIDAVSRHGSLSGSSVIRSKSAIPSSPLQFSSAEDEVGSDMTVAYTPNSQANPDNSTEIASMGKLSPKAVAGQEVKPKKSFISWRMLSEHRQASSDESLGDDMAHIQPPRPQSPAKSPLRKESTLSDKSRKSRKSRSSRLFTKARWSRKFSSSSGASTSRSTASSVHNSIRSQSPVGTPGSEGGGEVSIISNAWASEYPGGEAMRVQTPRIVQNSLDHFPRSFFSDLTPPPSSPPPTHRPLSRQEGQLNLNKKTTLSTSFTPGGDSSASSTTPRVLRTAPLDGEDIHDSDKSLTPRSGTTRRGRPIKPKEKQWWEVSVPVSYSQVGQRAAFRFDLPEHLPSSPMCPANKRHKSGGTGVCVYHGRAKRVKKTSPNNLSGDRYSPKGGSRDEEGFEDSEDVDDGDDDAGSDVWK</sequence>
<reference evidence="3" key="1">
    <citation type="submission" date="2019-06" db="EMBL/GenBank/DDBJ databases">
        <title>Draft genome sequence of the griseofulvin-producing fungus Xylaria cubensis strain G536.</title>
        <authorList>
            <person name="Mead M.E."/>
            <person name="Raja H.A."/>
            <person name="Steenwyk J.L."/>
            <person name="Knowles S.L."/>
            <person name="Oberlies N.H."/>
            <person name="Rokas A."/>
        </authorList>
    </citation>
    <scope>NUCLEOTIDE SEQUENCE [LARGE SCALE GENOMIC DNA]</scope>
    <source>
        <strain evidence="3">G536</strain>
    </source>
</reference>
<feature type="compositionally biased region" description="Polar residues" evidence="1">
    <location>
        <begin position="412"/>
        <end position="441"/>
    </location>
</feature>
<feature type="compositionally biased region" description="Polar residues" evidence="1">
    <location>
        <begin position="124"/>
        <end position="136"/>
    </location>
</feature>